<feature type="transmembrane region" description="Helical" evidence="9">
    <location>
        <begin position="313"/>
        <end position="335"/>
    </location>
</feature>
<comment type="pathway">
    <text evidence="3">Sphingolipid metabolism.</text>
</comment>
<dbReference type="InterPro" id="IPR029044">
    <property type="entry name" value="Nucleotide-diphossugar_trans"/>
</dbReference>
<dbReference type="AlphaFoldDB" id="A0AA40STC4"/>
<keyword evidence="6 9" id="KW-0812">Transmembrane</keyword>
<evidence type="ECO:0000313" key="10">
    <source>
        <dbReference type="EMBL" id="MBD6614623.1"/>
    </source>
</evidence>
<organism evidence="10 11">
    <name type="scientific">Komarekiella delphini-convector SJRDD-AB1</name>
    <dbReference type="NCBI Taxonomy" id="2593771"/>
    <lineage>
        <taxon>Bacteria</taxon>
        <taxon>Bacillati</taxon>
        <taxon>Cyanobacteriota</taxon>
        <taxon>Cyanophyceae</taxon>
        <taxon>Nostocales</taxon>
        <taxon>Nostocaceae</taxon>
        <taxon>Komarekiella</taxon>
        <taxon>Komarekiella delphini-convector</taxon>
    </lineage>
</organism>
<dbReference type="PANTHER" id="PTHR12726">
    <property type="entry name" value="CERAMIDE GLUCOSYLTRANSFERASE"/>
    <property type="match status" value="1"/>
</dbReference>
<evidence type="ECO:0000256" key="4">
    <source>
        <dbReference type="ARBA" id="ARBA00022676"/>
    </source>
</evidence>
<keyword evidence="7 9" id="KW-1133">Transmembrane helix</keyword>
<dbReference type="SUPFAM" id="SSF53448">
    <property type="entry name" value="Nucleotide-diphospho-sugar transferases"/>
    <property type="match status" value="1"/>
</dbReference>
<evidence type="ECO:0000256" key="3">
    <source>
        <dbReference type="ARBA" id="ARBA00004991"/>
    </source>
</evidence>
<comment type="pathway">
    <text evidence="2">Lipid metabolism; sphingolipid metabolism.</text>
</comment>
<gene>
    <name evidence="10" type="ORF">FNW02_01745</name>
</gene>
<name>A0AA40STC4_9NOST</name>
<dbReference type="Gene3D" id="3.90.550.10">
    <property type="entry name" value="Spore Coat Polysaccharide Biosynthesis Protein SpsA, Chain A"/>
    <property type="match status" value="1"/>
</dbReference>
<keyword evidence="4" id="KW-0328">Glycosyltransferase</keyword>
<accession>A0AA40STC4</accession>
<dbReference type="PANTHER" id="PTHR12726:SF0">
    <property type="entry name" value="CERAMIDE GLUCOSYLTRANSFERASE"/>
    <property type="match status" value="1"/>
</dbReference>
<feature type="transmembrane region" description="Helical" evidence="9">
    <location>
        <begin position="356"/>
        <end position="380"/>
    </location>
</feature>
<sequence>MKDLTIFLSKSLLSWLAIQVFFTLVFIWYLRLSQKNLLPDDQLPKTAVILCLRGADPFLPNCLRSLLNQNYPNYDLKLIVDSHEDPAWKIASNTITEQEASNVQISPLRIVRNNCSLKCSSLVQAVRELDDSYKVVALVDADTIVHPNWLRELVSPLADAKVGATTGNRWYVPTGKHWGSLVRYIGNVSTVVQMFLFQIPWGGTLAVKTEVLRQTGLLDKWAQALGEDLMIHKALKKQGLRVKFVPSLLIVNREESDLPSLLDHLKRLMVCSRFYHPHWLALVSEAISSILFPTTAIVLFLESLLETQWETAALLFQSYSIYTIGLLLLMLIVEYGVQQVIRLNEQPMTELSATTIIKMLIGIPLTQWVYGLALVSSLWISTVTWRGVSYRVKGPWNIRLVEYRPYQWLDQPVDSKASL</sequence>
<evidence type="ECO:0000256" key="5">
    <source>
        <dbReference type="ARBA" id="ARBA00022679"/>
    </source>
</evidence>
<dbReference type="InterPro" id="IPR025993">
    <property type="entry name" value="Ceramide_glucosylTrfase"/>
</dbReference>
<evidence type="ECO:0000256" key="9">
    <source>
        <dbReference type="SAM" id="Phobius"/>
    </source>
</evidence>
<evidence type="ECO:0000313" key="11">
    <source>
        <dbReference type="Proteomes" id="UP001165986"/>
    </source>
</evidence>
<dbReference type="EMBL" id="VJXY01000001">
    <property type="protein sequence ID" value="MBD6614623.1"/>
    <property type="molecule type" value="Genomic_DNA"/>
</dbReference>
<keyword evidence="11" id="KW-1185">Reference proteome</keyword>
<evidence type="ECO:0000256" key="1">
    <source>
        <dbReference type="ARBA" id="ARBA00004141"/>
    </source>
</evidence>
<evidence type="ECO:0000256" key="2">
    <source>
        <dbReference type="ARBA" id="ARBA00004760"/>
    </source>
</evidence>
<feature type="transmembrane region" description="Helical" evidence="9">
    <location>
        <begin position="12"/>
        <end position="30"/>
    </location>
</feature>
<comment type="subcellular location">
    <subcellularLocation>
        <location evidence="1">Membrane</location>
        <topology evidence="1">Multi-pass membrane protein</topology>
    </subcellularLocation>
</comment>
<dbReference type="RefSeq" id="WP_191755861.1">
    <property type="nucleotide sequence ID" value="NZ_VJXY01000001.1"/>
</dbReference>
<reference evidence="10" key="1">
    <citation type="submission" date="2019-07" db="EMBL/GenBank/DDBJ databases">
        <title>Toxilogical consequences of a new and cryptic species of cyanobacteria (Komarekiella delphini-convector) recovered from the epidermis of a bottlenose dolphin and 1500 ft. in the air.</title>
        <authorList>
            <person name="Brown A.O."/>
            <person name="Dvorak P."/>
            <person name="Villanueva C.D."/>
            <person name="Foss A.J."/>
            <person name="Garvey A.D."/>
            <person name="Gibson Q.A."/>
            <person name="Johansen J.R."/>
            <person name="Casamatta D.A."/>
        </authorList>
    </citation>
    <scope>NUCLEOTIDE SEQUENCE</scope>
    <source>
        <strain evidence="10">SJRDD-AB1</strain>
    </source>
</reference>
<evidence type="ECO:0000256" key="7">
    <source>
        <dbReference type="ARBA" id="ARBA00022989"/>
    </source>
</evidence>
<dbReference type="GO" id="GO:0016020">
    <property type="term" value="C:membrane"/>
    <property type="evidence" value="ECO:0007669"/>
    <property type="project" value="UniProtKB-SubCell"/>
</dbReference>
<keyword evidence="5" id="KW-0808">Transferase</keyword>
<proteinExistence type="predicted"/>
<evidence type="ECO:0000256" key="8">
    <source>
        <dbReference type="ARBA" id="ARBA00023136"/>
    </source>
</evidence>
<feature type="transmembrane region" description="Helical" evidence="9">
    <location>
        <begin position="279"/>
        <end position="301"/>
    </location>
</feature>
<protein>
    <submittedName>
        <fullName evidence="10">Glycosyltransferase family 2 protein</fullName>
    </submittedName>
</protein>
<evidence type="ECO:0000256" key="6">
    <source>
        <dbReference type="ARBA" id="ARBA00022692"/>
    </source>
</evidence>
<keyword evidence="8 9" id="KW-0472">Membrane</keyword>
<dbReference type="GO" id="GO:0006679">
    <property type="term" value="P:glucosylceramide biosynthetic process"/>
    <property type="evidence" value="ECO:0007669"/>
    <property type="project" value="TreeGrafter"/>
</dbReference>
<dbReference type="Proteomes" id="UP001165986">
    <property type="component" value="Unassembled WGS sequence"/>
</dbReference>
<comment type="caution">
    <text evidence="10">The sequence shown here is derived from an EMBL/GenBank/DDBJ whole genome shotgun (WGS) entry which is preliminary data.</text>
</comment>
<dbReference type="Pfam" id="PF13641">
    <property type="entry name" value="Glyco_tranf_2_3"/>
    <property type="match status" value="1"/>
</dbReference>
<dbReference type="GO" id="GO:0008120">
    <property type="term" value="F:ceramide glucosyltransferase activity"/>
    <property type="evidence" value="ECO:0007669"/>
    <property type="project" value="TreeGrafter"/>
</dbReference>